<dbReference type="EMBL" id="JBDFQZ010000004">
    <property type="protein sequence ID" value="KAK9733830.1"/>
    <property type="molecule type" value="Genomic_DNA"/>
</dbReference>
<evidence type="ECO:0000256" key="11">
    <source>
        <dbReference type="RuleBase" id="RU361177"/>
    </source>
</evidence>
<dbReference type="InterPro" id="IPR020946">
    <property type="entry name" value="Flavin_mOase-like"/>
</dbReference>
<evidence type="ECO:0000256" key="5">
    <source>
        <dbReference type="ARBA" id="ARBA00022827"/>
    </source>
</evidence>
<feature type="transmembrane region" description="Helical" evidence="12">
    <location>
        <begin position="249"/>
        <end position="267"/>
    </location>
</feature>
<dbReference type="GO" id="GO:0009851">
    <property type="term" value="P:auxin biosynthetic process"/>
    <property type="evidence" value="ECO:0007669"/>
    <property type="project" value="UniProtKB-KW"/>
</dbReference>
<dbReference type="GO" id="GO:0103075">
    <property type="term" value="F:indole-3-pyruvate monooxygenase activity"/>
    <property type="evidence" value="ECO:0007669"/>
    <property type="project" value="UniProtKB-EC"/>
</dbReference>
<keyword evidence="6" id="KW-0521">NADP</keyword>
<dbReference type="FunFam" id="3.50.50.60:FF:000100">
    <property type="entry name" value="Flavin-containing monooxygenase"/>
    <property type="match status" value="1"/>
</dbReference>
<reference evidence="13" key="1">
    <citation type="submission" date="2024-03" db="EMBL/GenBank/DDBJ databases">
        <title>WGS assembly of Saponaria officinalis var. Norfolk2.</title>
        <authorList>
            <person name="Jenkins J."/>
            <person name="Shu S."/>
            <person name="Grimwood J."/>
            <person name="Barry K."/>
            <person name="Goodstein D."/>
            <person name="Schmutz J."/>
            <person name="Leebens-Mack J."/>
            <person name="Osbourn A."/>
        </authorList>
    </citation>
    <scope>NUCLEOTIDE SEQUENCE [LARGE SCALE GENOMIC DNA]</scope>
    <source>
        <strain evidence="13">JIC</strain>
    </source>
</reference>
<protein>
    <recommendedName>
        <fullName evidence="11">Flavin-containing monooxygenase</fullName>
        <ecNumber evidence="11">1.-.-.-</ecNumber>
    </recommendedName>
</protein>
<dbReference type="GO" id="GO:0050660">
    <property type="term" value="F:flavin adenine dinucleotide binding"/>
    <property type="evidence" value="ECO:0007669"/>
    <property type="project" value="InterPro"/>
</dbReference>
<evidence type="ECO:0000313" key="14">
    <source>
        <dbReference type="Proteomes" id="UP001443914"/>
    </source>
</evidence>
<dbReference type="InterPro" id="IPR050982">
    <property type="entry name" value="Auxin_biosynth/cation_transpt"/>
</dbReference>
<comment type="pathway">
    <text evidence="2">Plant hormone metabolism; auxin biosynthesis.</text>
</comment>
<proteinExistence type="inferred from homology"/>
<dbReference type="SUPFAM" id="SSF51905">
    <property type="entry name" value="FAD/NAD(P)-binding domain"/>
    <property type="match status" value="2"/>
</dbReference>
<keyword evidence="14" id="KW-1185">Reference proteome</keyword>
<evidence type="ECO:0000256" key="2">
    <source>
        <dbReference type="ARBA" id="ARBA00004814"/>
    </source>
</evidence>
<dbReference type="GO" id="GO:0004499">
    <property type="term" value="F:N,N-dimethylaniline monooxygenase activity"/>
    <property type="evidence" value="ECO:0007669"/>
    <property type="project" value="InterPro"/>
</dbReference>
<evidence type="ECO:0000256" key="4">
    <source>
        <dbReference type="ARBA" id="ARBA00022630"/>
    </source>
</evidence>
<keyword evidence="5 11" id="KW-0274">FAD</keyword>
<dbReference type="EC" id="1.-.-.-" evidence="11"/>
<comment type="caution">
    <text evidence="13">The sequence shown here is derived from an EMBL/GenBank/DDBJ whole genome shotgun (WGS) entry which is preliminary data.</text>
</comment>
<keyword evidence="12" id="KW-1133">Transmembrane helix</keyword>
<keyword evidence="7 11" id="KW-0560">Oxidoreductase</keyword>
<keyword evidence="9" id="KW-0073">Auxin biosynthesis</keyword>
<keyword evidence="12" id="KW-0812">Transmembrane</keyword>
<dbReference type="PRINTS" id="PR00469">
    <property type="entry name" value="PNDRDTASEII"/>
</dbReference>
<name>A0AAW1LHW5_SAPOF</name>
<evidence type="ECO:0000256" key="10">
    <source>
        <dbReference type="ARBA" id="ARBA00047707"/>
    </source>
</evidence>
<dbReference type="Pfam" id="PF00743">
    <property type="entry name" value="FMO-like"/>
    <property type="match status" value="1"/>
</dbReference>
<dbReference type="Gene3D" id="3.50.50.60">
    <property type="entry name" value="FAD/NAD(P)-binding domain"/>
    <property type="match status" value="1"/>
</dbReference>
<keyword evidence="8 11" id="KW-0503">Monooxygenase</keyword>
<dbReference type="InterPro" id="IPR036188">
    <property type="entry name" value="FAD/NAD-bd_sf"/>
</dbReference>
<gene>
    <name evidence="13" type="ORF">RND81_04G095300</name>
</gene>
<evidence type="ECO:0000256" key="1">
    <source>
        <dbReference type="ARBA" id="ARBA00001974"/>
    </source>
</evidence>
<evidence type="ECO:0000256" key="8">
    <source>
        <dbReference type="ARBA" id="ARBA00023033"/>
    </source>
</evidence>
<evidence type="ECO:0000256" key="12">
    <source>
        <dbReference type="SAM" id="Phobius"/>
    </source>
</evidence>
<sequence length="424" mass="47395">MEQIFNLKLSQESPSPKRCVWVNGPVIVGAGPSGLAVGACLREKGVPFVVLERANCIASLWQKRTYDRLKLHIPKQFCELPKMPFPKEFPEYPSKKQFIDYLESYAAHFDISPHFSECVKSAAYQETLGLWRVSTSRTNPDGSVSEVEYLCRWLVVATGENAECVVPEIDGLSDYNGKVVHSSEYKSGDTYRDQRVLVVGCGNSGMEVSLDLSNHNAFPSMVCRSSVHVLPREIMGKSTFELGMFLMKWLPIWVVDKILLFFAWILLGDIEKHGLKRPKIGPLELKNKQGKTPVLDIGALAQIRSKNITVVPGIKRFSSNGVEFENGEKMEVDSVILATGYKSNVPSWLKEGEFFNKNGFPKTTLASTWKGKSGLYAIGFTRKGLAGSSFDATNIAQDIALIWKNQTIRKNPTTPRLRRCISTF</sequence>
<evidence type="ECO:0000256" key="3">
    <source>
        <dbReference type="ARBA" id="ARBA00009183"/>
    </source>
</evidence>
<dbReference type="GO" id="GO:0050661">
    <property type="term" value="F:NADP binding"/>
    <property type="evidence" value="ECO:0007669"/>
    <property type="project" value="InterPro"/>
</dbReference>
<accession>A0AAW1LHW5</accession>
<keyword evidence="12" id="KW-0472">Membrane</keyword>
<keyword evidence="4 11" id="KW-0285">Flavoprotein</keyword>
<organism evidence="13 14">
    <name type="scientific">Saponaria officinalis</name>
    <name type="common">Common soapwort</name>
    <name type="synonym">Lychnis saponaria</name>
    <dbReference type="NCBI Taxonomy" id="3572"/>
    <lineage>
        <taxon>Eukaryota</taxon>
        <taxon>Viridiplantae</taxon>
        <taxon>Streptophyta</taxon>
        <taxon>Embryophyta</taxon>
        <taxon>Tracheophyta</taxon>
        <taxon>Spermatophyta</taxon>
        <taxon>Magnoliopsida</taxon>
        <taxon>eudicotyledons</taxon>
        <taxon>Gunneridae</taxon>
        <taxon>Pentapetalae</taxon>
        <taxon>Caryophyllales</taxon>
        <taxon>Caryophyllaceae</taxon>
        <taxon>Caryophylleae</taxon>
        <taxon>Saponaria</taxon>
    </lineage>
</organism>
<evidence type="ECO:0000256" key="9">
    <source>
        <dbReference type="ARBA" id="ARBA00023070"/>
    </source>
</evidence>
<dbReference type="PANTHER" id="PTHR43539:SF11">
    <property type="entry name" value="INDOLE-3-PYRUVATE MONOOXYGENASE YUCCA8-RELATED"/>
    <property type="match status" value="1"/>
</dbReference>
<dbReference type="PANTHER" id="PTHR43539">
    <property type="entry name" value="FLAVIN-BINDING MONOOXYGENASE-LIKE PROTEIN (AFU_ORTHOLOGUE AFUA_4G09220)"/>
    <property type="match status" value="1"/>
</dbReference>
<evidence type="ECO:0000256" key="6">
    <source>
        <dbReference type="ARBA" id="ARBA00022857"/>
    </source>
</evidence>
<dbReference type="PRINTS" id="PR00368">
    <property type="entry name" value="FADPNR"/>
</dbReference>
<comment type="cofactor">
    <cofactor evidence="1 11">
        <name>FAD</name>
        <dbReference type="ChEBI" id="CHEBI:57692"/>
    </cofactor>
</comment>
<comment type="similarity">
    <text evidence="3 11">Belongs to the FMO family.</text>
</comment>
<evidence type="ECO:0000313" key="13">
    <source>
        <dbReference type="EMBL" id="KAK9733830.1"/>
    </source>
</evidence>
<comment type="catalytic activity">
    <reaction evidence="10">
        <text>indole-3-pyruvate + NADPH + O2 + H(+) = (indol-3-yl)acetate + CO2 + NADP(+) + H2O</text>
        <dbReference type="Rhea" id="RHEA:34331"/>
        <dbReference type="ChEBI" id="CHEBI:15377"/>
        <dbReference type="ChEBI" id="CHEBI:15378"/>
        <dbReference type="ChEBI" id="CHEBI:15379"/>
        <dbReference type="ChEBI" id="CHEBI:16526"/>
        <dbReference type="ChEBI" id="CHEBI:17640"/>
        <dbReference type="ChEBI" id="CHEBI:30854"/>
        <dbReference type="ChEBI" id="CHEBI:57783"/>
        <dbReference type="ChEBI" id="CHEBI:58349"/>
        <dbReference type="EC" id="1.14.13.168"/>
    </reaction>
</comment>
<evidence type="ECO:0000256" key="7">
    <source>
        <dbReference type="ARBA" id="ARBA00023002"/>
    </source>
</evidence>
<dbReference type="AlphaFoldDB" id="A0AAW1LHW5"/>
<dbReference type="Proteomes" id="UP001443914">
    <property type="component" value="Unassembled WGS sequence"/>
</dbReference>